<feature type="domain" description="BTB" evidence="2">
    <location>
        <begin position="254"/>
        <end position="324"/>
    </location>
</feature>
<dbReference type="EMBL" id="CAJVCH010238954">
    <property type="protein sequence ID" value="CAG7732858.1"/>
    <property type="molecule type" value="Genomic_DNA"/>
</dbReference>
<organism evidence="3 4">
    <name type="scientific">Allacma fusca</name>
    <dbReference type="NCBI Taxonomy" id="39272"/>
    <lineage>
        <taxon>Eukaryota</taxon>
        <taxon>Metazoa</taxon>
        <taxon>Ecdysozoa</taxon>
        <taxon>Arthropoda</taxon>
        <taxon>Hexapoda</taxon>
        <taxon>Collembola</taxon>
        <taxon>Symphypleona</taxon>
        <taxon>Sminthuridae</taxon>
        <taxon>Allacma</taxon>
    </lineage>
</organism>
<accession>A0A8J2NZR8</accession>
<keyword evidence="4" id="KW-1185">Reference proteome</keyword>
<evidence type="ECO:0000313" key="3">
    <source>
        <dbReference type="EMBL" id="CAG7732858.1"/>
    </source>
</evidence>
<proteinExistence type="predicted"/>
<evidence type="ECO:0000256" key="1">
    <source>
        <dbReference type="SAM" id="MobiDB-lite"/>
    </source>
</evidence>
<comment type="caution">
    <text evidence="3">The sequence shown here is derived from an EMBL/GenBank/DDBJ whole genome shotgun (WGS) entry which is preliminary data.</text>
</comment>
<reference evidence="3" key="1">
    <citation type="submission" date="2021-06" db="EMBL/GenBank/DDBJ databases">
        <authorList>
            <person name="Hodson N. C."/>
            <person name="Mongue J. A."/>
            <person name="Jaron S. K."/>
        </authorList>
    </citation>
    <scope>NUCLEOTIDE SEQUENCE</scope>
</reference>
<evidence type="ECO:0000259" key="2">
    <source>
        <dbReference type="PROSITE" id="PS50097"/>
    </source>
</evidence>
<name>A0A8J2NZR8_9HEXA</name>
<dbReference type="PROSITE" id="PS50097">
    <property type="entry name" value="BTB"/>
    <property type="match status" value="1"/>
</dbReference>
<dbReference type="InterPro" id="IPR000210">
    <property type="entry name" value="BTB/POZ_dom"/>
</dbReference>
<dbReference type="AlphaFoldDB" id="A0A8J2NZR8"/>
<gene>
    <name evidence="3" type="ORF">AFUS01_LOCUS21342</name>
</gene>
<sequence>MAHQVVWGTNPIRSSRIMNWFVRENIERRVLQDPRVTPPPKLPAPWNSLSSMTEAGLRAEVRRNIMNLVPSAFVIQKYREEYFYYYLLLTDTDSHHALNIRIFDTRVELPISPDYESSQLFQDLDDLRSFNPSSGWRRFCILARVLSLRHLDLPPLFCFSCGGKDHQVYDCTKEPKLTLQPLDCLETRVDFLQFLVTHSELLVDKLKLERESQMEPESPLMDAITPSQYAKSFCLSPPAGRFTSFEYLMGPTPSDVTIITSDGHSRKFHKLVLAAQSEVLAQDLTTMMDSGSKPPFTLKWGSIDSAILDLLWTFFYKGIVRVPSKHLDSLQDLFQKLKVSYNSITPQQEPMKEPDVEGARSAIETL</sequence>
<dbReference type="Proteomes" id="UP000708208">
    <property type="component" value="Unassembled WGS sequence"/>
</dbReference>
<protein>
    <recommendedName>
        <fullName evidence="2">BTB domain-containing protein</fullName>
    </recommendedName>
</protein>
<feature type="region of interest" description="Disordered" evidence="1">
    <location>
        <begin position="346"/>
        <end position="366"/>
    </location>
</feature>
<dbReference type="Pfam" id="PF00651">
    <property type="entry name" value="BTB"/>
    <property type="match status" value="1"/>
</dbReference>
<evidence type="ECO:0000313" key="4">
    <source>
        <dbReference type="Proteomes" id="UP000708208"/>
    </source>
</evidence>